<reference evidence="3" key="2">
    <citation type="submission" date="2015-01" db="EMBL/GenBank/DDBJ databases">
        <title>Evolutionary Origins and Diversification of the Mycorrhizal Mutualists.</title>
        <authorList>
            <consortium name="DOE Joint Genome Institute"/>
            <consortium name="Mycorrhizal Genomics Consortium"/>
            <person name="Kohler A."/>
            <person name="Kuo A."/>
            <person name="Nagy L.G."/>
            <person name="Floudas D."/>
            <person name="Copeland A."/>
            <person name="Barry K.W."/>
            <person name="Cichocki N."/>
            <person name="Veneault-Fourrey C."/>
            <person name="LaButti K."/>
            <person name="Lindquist E.A."/>
            <person name="Lipzen A."/>
            <person name="Lundell T."/>
            <person name="Morin E."/>
            <person name="Murat C."/>
            <person name="Riley R."/>
            <person name="Ohm R."/>
            <person name="Sun H."/>
            <person name="Tunlid A."/>
            <person name="Henrissat B."/>
            <person name="Grigoriev I.V."/>
            <person name="Hibbett D.S."/>
            <person name="Martin F."/>
        </authorList>
    </citation>
    <scope>NUCLEOTIDE SEQUENCE [LARGE SCALE GENOMIC DNA]</scope>
    <source>
        <strain evidence="3">LaAM-08-1</strain>
    </source>
</reference>
<keyword evidence="1" id="KW-0472">Membrane</keyword>
<dbReference type="HOGENOM" id="CLU_196402_0_0_1"/>
<name>A0A0C9XZN1_9AGAR</name>
<keyword evidence="3" id="KW-1185">Reference proteome</keyword>
<dbReference type="EMBL" id="KN838549">
    <property type="protein sequence ID" value="KIK07134.1"/>
    <property type="molecule type" value="Genomic_DNA"/>
</dbReference>
<evidence type="ECO:0000313" key="2">
    <source>
        <dbReference type="EMBL" id="KIK07134.1"/>
    </source>
</evidence>
<organism evidence="2 3">
    <name type="scientific">Laccaria amethystina LaAM-08-1</name>
    <dbReference type="NCBI Taxonomy" id="1095629"/>
    <lineage>
        <taxon>Eukaryota</taxon>
        <taxon>Fungi</taxon>
        <taxon>Dikarya</taxon>
        <taxon>Basidiomycota</taxon>
        <taxon>Agaricomycotina</taxon>
        <taxon>Agaricomycetes</taxon>
        <taxon>Agaricomycetidae</taxon>
        <taxon>Agaricales</taxon>
        <taxon>Agaricineae</taxon>
        <taxon>Hydnangiaceae</taxon>
        <taxon>Laccaria</taxon>
    </lineage>
</organism>
<dbReference type="AlphaFoldDB" id="A0A0C9XZN1"/>
<evidence type="ECO:0000256" key="1">
    <source>
        <dbReference type="SAM" id="Phobius"/>
    </source>
</evidence>
<protein>
    <submittedName>
        <fullName evidence="2">Uncharacterized protein</fullName>
    </submittedName>
</protein>
<evidence type="ECO:0000313" key="3">
    <source>
        <dbReference type="Proteomes" id="UP000054477"/>
    </source>
</evidence>
<gene>
    <name evidence="2" type="ORF">K443DRAFT_87894</name>
</gene>
<accession>A0A0C9XZN1</accession>
<dbReference type="Proteomes" id="UP000054477">
    <property type="component" value="Unassembled WGS sequence"/>
</dbReference>
<proteinExistence type="predicted"/>
<keyword evidence="1" id="KW-1133">Transmembrane helix</keyword>
<sequence>YCTFSVLGGRFPRSARVGERCVCPRFEDISHSLVLGGLSCISVSSPSFYIIKGLFTMYYSRI</sequence>
<reference evidence="2 3" key="1">
    <citation type="submission" date="2014-04" db="EMBL/GenBank/DDBJ databases">
        <authorList>
            <consortium name="DOE Joint Genome Institute"/>
            <person name="Kuo A."/>
            <person name="Kohler A."/>
            <person name="Nagy L.G."/>
            <person name="Floudas D."/>
            <person name="Copeland A."/>
            <person name="Barry K.W."/>
            <person name="Cichocki N."/>
            <person name="Veneault-Fourrey C."/>
            <person name="LaButti K."/>
            <person name="Lindquist E.A."/>
            <person name="Lipzen A."/>
            <person name="Lundell T."/>
            <person name="Morin E."/>
            <person name="Murat C."/>
            <person name="Sun H."/>
            <person name="Tunlid A."/>
            <person name="Henrissat B."/>
            <person name="Grigoriev I.V."/>
            <person name="Hibbett D.S."/>
            <person name="Martin F."/>
            <person name="Nordberg H.P."/>
            <person name="Cantor M.N."/>
            <person name="Hua S.X."/>
        </authorList>
    </citation>
    <scope>NUCLEOTIDE SEQUENCE [LARGE SCALE GENOMIC DNA]</scope>
    <source>
        <strain evidence="2 3">LaAM-08-1</strain>
    </source>
</reference>
<feature type="non-terminal residue" evidence="2">
    <location>
        <position position="62"/>
    </location>
</feature>
<keyword evidence="1" id="KW-0812">Transmembrane</keyword>
<feature type="transmembrane region" description="Helical" evidence="1">
    <location>
        <begin position="33"/>
        <end position="51"/>
    </location>
</feature>